<reference evidence="3" key="2">
    <citation type="submission" date="2016-05" db="EMBL/GenBank/DDBJ databases">
        <authorList>
            <person name="Lavstsen T."/>
            <person name="Jespersen J.S."/>
        </authorList>
    </citation>
    <scope>NUCLEOTIDE SEQUENCE [LARGE SCALE GENOMIC DNA]</scope>
</reference>
<dbReference type="EMBL" id="FLRE01002220">
    <property type="protein sequence ID" value="SBT58229.1"/>
    <property type="molecule type" value="Genomic_DNA"/>
</dbReference>
<dbReference type="InterPro" id="IPR008780">
    <property type="entry name" value="Plasmodium_Vir"/>
</dbReference>
<evidence type="ECO:0000313" key="2">
    <source>
        <dbReference type="EMBL" id="SBT57691.1"/>
    </source>
</evidence>
<accession>A0A1A9ANI8</accession>
<organism evidence="3 4">
    <name type="scientific">Plasmodium ovale wallikeri</name>
    <dbReference type="NCBI Taxonomy" id="864142"/>
    <lineage>
        <taxon>Eukaryota</taxon>
        <taxon>Sar</taxon>
        <taxon>Alveolata</taxon>
        <taxon>Apicomplexa</taxon>
        <taxon>Aconoidasida</taxon>
        <taxon>Haemosporida</taxon>
        <taxon>Plasmodiidae</taxon>
        <taxon>Plasmodium</taxon>
        <taxon>Plasmodium (Plasmodium)</taxon>
    </lineage>
</organism>
<keyword evidence="5" id="KW-1185">Reference proteome</keyword>
<evidence type="ECO:0000313" key="4">
    <source>
        <dbReference type="Proteomes" id="UP000078550"/>
    </source>
</evidence>
<feature type="region of interest" description="Disordered" evidence="1">
    <location>
        <begin position="218"/>
        <end position="269"/>
    </location>
</feature>
<reference evidence="4 5" key="1">
    <citation type="submission" date="2016-05" db="EMBL/GenBank/DDBJ databases">
        <authorList>
            <person name="Naeem Raeece"/>
        </authorList>
    </citation>
    <scope>NUCLEOTIDE SEQUENCE [LARGE SCALE GENOMIC DNA]</scope>
</reference>
<protein>
    <submittedName>
        <fullName evidence="3">PIR Superfamily Protein</fullName>
    </submittedName>
</protein>
<evidence type="ECO:0000256" key="1">
    <source>
        <dbReference type="SAM" id="MobiDB-lite"/>
    </source>
</evidence>
<dbReference type="Proteomes" id="UP000078550">
    <property type="component" value="Unassembled WGS sequence"/>
</dbReference>
<proteinExistence type="predicted"/>
<dbReference type="Pfam" id="PF05795">
    <property type="entry name" value="Plasmodium_Vir"/>
    <property type="match status" value="1"/>
</dbReference>
<dbReference type="Proteomes" id="UP000078555">
    <property type="component" value="Unassembled WGS sequence"/>
</dbReference>
<feature type="compositionally biased region" description="Acidic residues" evidence="1">
    <location>
        <begin position="226"/>
        <end position="235"/>
    </location>
</feature>
<sequence>MTDDYDNIFGLTSIRCYNQLDKDFVNSGNYEECSKFNNDSDEYSAPYLLCLRLTGNLNNYDKLNFFDELNSYKCNYLNLWAYYQFSKFDENEHSNIRKLIIDNWRESGKFQVCDNTEFLSYLSKSEDYLKAKRLYDYALNYAKLYLYHEKSSIGCTPKEELYIEKSLKLYNDIKTECEDSENQWRSYCAAYREIQKFYPDPKLLNLHCKSKVPDVYPHTGISGQYQEEEEEEEPEEDRRQSAGHRGTLSQEQAQGTLEGELSESSSSDSHKAIGTALPILGFLSIGFILHKFTRFGSMTRNFLRRGRINDMNSHDELPNELLESTYDDQMHPGITETYIGYQAT</sequence>
<evidence type="ECO:0000313" key="5">
    <source>
        <dbReference type="Proteomes" id="UP000078555"/>
    </source>
</evidence>
<name>A0A1A9ANI8_PLAOA</name>
<dbReference type="EMBL" id="FLRD01001609">
    <property type="protein sequence ID" value="SBT57691.1"/>
    <property type="molecule type" value="Genomic_DNA"/>
</dbReference>
<evidence type="ECO:0000313" key="3">
    <source>
        <dbReference type="EMBL" id="SBT58229.1"/>
    </source>
</evidence>
<dbReference type="AlphaFoldDB" id="A0A1A9ANI8"/>
<gene>
    <name evidence="2" type="ORF">POVWA1_083160</name>
    <name evidence="3" type="ORF">POVWA2_083830</name>
</gene>